<dbReference type="GO" id="GO:0007166">
    <property type="term" value="P:cell surface receptor signaling pathway"/>
    <property type="evidence" value="ECO:0007669"/>
    <property type="project" value="InterPro"/>
</dbReference>
<gene>
    <name evidence="7" type="ORF">ACO22_02329</name>
</gene>
<feature type="transmembrane region" description="Helical" evidence="6">
    <location>
        <begin position="224"/>
        <end position="247"/>
    </location>
</feature>
<feature type="transmembrane region" description="Helical" evidence="6">
    <location>
        <begin position="363"/>
        <end position="391"/>
    </location>
</feature>
<dbReference type="EMBL" id="LZYO01000069">
    <property type="protein sequence ID" value="ODH38478.1"/>
    <property type="molecule type" value="Genomic_DNA"/>
</dbReference>
<protein>
    <submittedName>
        <fullName evidence="7">Uncharacterized protein</fullName>
    </submittedName>
</protein>
<feature type="compositionally biased region" description="Polar residues" evidence="5">
    <location>
        <begin position="491"/>
        <end position="503"/>
    </location>
</feature>
<dbReference type="Pfam" id="PF00002">
    <property type="entry name" value="7tm_2"/>
    <property type="match status" value="1"/>
</dbReference>
<evidence type="ECO:0000256" key="6">
    <source>
        <dbReference type="SAM" id="Phobius"/>
    </source>
</evidence>
<dbReference type="PROSITE" id="PS50261">
    <property type="entry name" value="G_PROTEIN_RECEP_F2_4"/>
    <property type="match status" value="1"/>
</dbReference>
<feature type="transmembrane region" description="Helical" evidence="6">
    <location>
        <begin position="295"/>
        <end position="318"/>
    </location>
</feature>
<evidence type="ECO:0000256" key="2">
    <source>
        <dbReference type="ARBA" id="ARBA00022692"/>
    </source>
</evidence>
<dbReference type="GO" id="GO:0016020">
    <property type="term" value="C:membrane"/>
    <property type="evidence" value="ECO:0007669"/>
    <property type="project" value="UniProtKB-SubCell"/>
</dbReference>
<organism evidence="7 8">
    <name type="scientific">Paracoccidioides brasiliensis</name>
    <dbReference type="NCBI Taxonomy" id="121759"/>
    <lineage>
        <taxon>Eukaryota</taxon>
        <taxon>Fungi</taxon>
        <taxon>Dikarya</taxon>
        <taxon>Ascomycota</taxon>
        <taxon>Pezizomycotina</taxon>
        <taxon>Eurotiomycetes</taxon>
        <taxon>Eurotiomycetidae</taxon>
        <taxon>Onygenales</taxon>
        <taxon>Ajellomycetaceae</taxon>
        <taxon>Paracoccidioides</taxon>
    </lineage>
</organism>
<dbReference type="Gene3D" id="1.20.1070.10">
    <property type="entry name" value="Rhodopsin 7-helix transmembrane proteins"/>
    <property type="match status" value="1"/>
</dbReference>
<proteinExistence type="predicted"/>
<dbReference type="InterPro" id="IPR017981">
    <property type="entry name" value="GPCR_2-like_7TM"/>
</dbReference>
<feature type="transmembrane region" description="Helical" evidence="6">
    <location>
        <begin position="99"/>
        <end position="121"/>
    </location>
</feature>
<feature type="transmembrane region" description="Helical" evidence="6">
    <location>
        <begin position="180"/>
        <end position="204"/>
    </location>
</feature>
<evidence type="ECO:0000256" key="4">
    <source>
        <dbReference type="ARBA" id="ARBA00023136"/>
    </source>
</evidence>
<dbReference type="OrthoDB" id="26203at2759"/>
<reference evidence="7 8" key="1">
    <citation type="submission" date="2016-06" db="EMBL/GenBank/DDBJ databases">
        <authorList>
            <person name="Kjaerup R.B."/>
            <person name="Dalgaard T.S."/>
            <person name="Juul-Madsen H.R."/>
        </authorList>
    </citation>
    <scope>NUCLEOTIDE SEQUENCE [LARGE SCALE GENOMIC DNA]</scope>
    <source>
        <strain evidence="7 8">Pb300</strain>
    </source>
</reference>
<dbReference type="PANTHER" id="PTHR42058">
    <property type="entry name" value="G_PROTEIN_RECEP_F2_4 DOMAIN-CONTAINING PROTEIN"/>
    <property type="match status" value="1"/>
</dbReference>
<evidence type="ECO:0000256" key="3">
    <source>
        <dbReference type="ARBA" id="ARBA00022989"/>
    </source>
</evidence>
<keyword evidence="3 6" id="KW-1133">Transmembrane helix</keyword>
<dbReference type="Proteomes" id="UP000242814">
    <property type="component" value="Unassembled WGS sequence"/>
</dbReference>
<dbReference type="InterPro" id="IPR053247">
    <property type="entry name" value="GPCR_GPR1/git3-like"/>
</dbReference>
<keyword evidence="2 6" id="KW-0812">Transmembrane</keyword>
<comment type="subcellular location">
    <subcellularLocation>
        <location evidence="1">Membrane</location>
        <topology evidence="1">Multi-pass membrane protein</topology>
    </subcellularLocation>
</comment>
<evidence type="ECO:0000313" key="8">
    <source>
        <dbReference type="Proteomes" id="UP000242814"/>
    </source>
</evidence>
<feature type="transmembrane region" description="Helical" evidence="6">
    <location>
        <begin position="141"/>
        <end position="160"/>
    </location>
</feature>
<evidence type="ECO:0000256" key="1">
    <source>
        <dbReference type="ARBA" id="ARBA00004141"/>
    </source>
</evidence>
<keyword evidence="4 6" id="KW-0472">Membrane</keyword>
<feature type="transmembrane region" description="Helical" evidence="6">
    <location>
        <begin position="68"/>
        <end position="92"/>
    </location>
</feature>
<dbReference type="AlphaFoldDB" id="A0A1D2JJ55"/>
<evidence type="ECO:0000256" key="5">
    <source>
        <dbReference type="SAM" id="MobiDB-lite"/>
    </source>
</evidence>
<dbReference type="VEuPathDB" id="FungiDB:PABG_06283"/>
<accession>A0A1D2JJ55</accession>
<dbReference type="InterPro" id="IPR000832">
    <property type="entry name" value="GPCR_2_secretin-like"/>
</dbReference>
<dbReference type="GO" id="GO:0004930">
    <property type="term" value="F:G protein-coupled receptor activity"/>
    <property type="evidence" value="ECO:0007669"/>
    <property type="project" value="InterPro"/>
</dbReference>
<comment type="caution">
    <text evidence="7">The sequence shown here is derived from an EMBL/GenBank/DDBJ whole genome shotgun (WGS) entry which is preliminary data.</text>
</comment>
<evidence type="ECO:0000313" key="7">
    <source>
        <dbReference type="EMBL" id="ODH38478.1"/>
    </source>
</evidence>
<dbReference type="VEuPathDB" id="FungiDB:PADG_07680"/>
<sequence>MVDPLDKYGLCPVPFMQEDLFPSSGGFVTGRWCEKIPVGLQGNNISCCLPCPHAGWRYPDEFLKKMEVANWIAVVIFSLNCLLLLSFAVLPVKWTHRHYLSVCFVIGIIFMELSFIVPLIAEPNECFNEITPNDMKSDLACSFSGAFIIFGGWAVIVWSFCRALSLHLQICWDVVPGNKFFYTTLTLGWIIPAIGLALGLAITGTSYRFGSICHINHDNSLADFWGPLMALAAAALVIQFVTLAYCIHVYVRSLLDNNPTTDNSSVLPSSHPGSVRTLSARQAYRRVKRVIQLQWRGIAVVLTIIVNVIFFTVIFLSLDNSVRRTPELAENSKRWVFCLVFSQGNKKLCAPRASHLGPNEASIFAVLVLLALSGLWTLLFLGRYSMFLGWIDLIKRKTMRSGEFVSADARGGASSRAYEMINPSRKEEVKTPDLLLSSSPSHLSMSTLRFSNGKVDSEAYTREIKYTSPALSFSTPRPPSASHNNQHHRYTNSQDWNPQSSFARSGPGGPYWYDETNP</sequence>
<feature type="region of interest" description="Disordered" evidence="5">
    <location>
        <begin position="470"/>
        <end position="518"/>
    </location>
</feature>
<dbReference type="PANTHER" id="PTHR42058:SF1">
    <property type="entry name" value="G-PROTEIN COUPLED RECEPTORS FAMILY 2 PROFILE 2 DOMAIN-CONTAINING PROTEIN"/>
    <property type="match status" value="1"/>
</dbReference>
<name>A0A1D2JJ55_PARBR</name>